<feature type="region of interest" description="Disordered" evidence="2">
    <location>
        <begin position="200"/>
        <end position="256"/>
    </location>
</feature>
<dbReference type="GO" id="GO:0031241">
    <property type="term" value="C:periplasmic side of cell outer membrane"/>
    <property type="evidence" value="ECO:0007669"/>
    <property type="project" value="TreeGrafter"/>
</dbReference>
<dbReference type="OrthoDB" id="6708821at2"/>
<evidence type="ECO:0000256" key="2">
    <source>
        <dbReference type="SAM" id="MobiDB-lite"/>
    </source>
</evidence>
<gene>
    <name evidence="4" type="ORF">Xbed_01668</name>
</gene>
<evidence type="ECO:0000256" key="3">
    <source>
        <dbReference type="SAM" id="Phobius"/>
    </source>
</evidence>
<feature type="compositionally biased region" description="Low complexity" evidence="2">
    <location>
        <begin position="228"/>
        <end position="255"/>
    </location>
</feature>
<keyword evidence="3" id="KW-1133">Transmembrane helix</keyword>
<comment type="caution">
    <text evidence="4">The sequence shown here is derived from an EMBL/GenBank/DDBJ whole genome shotgun (WGS) entry which is preliminary data.</text>
</comment>
<accession>A0A1Y2SMF8</accession>
<evidence type="ECO:0000313" key="5">
    <source>
        <dbReference type="Proteomes" id="UP000194204"/>
    </source>
</evidence>
<keyword evidence="5" id="KW-1185">Reference proteome</keyword>
<feature type="region of interest" description="Disordered" evidence="2">
    <location>
        <begin position="586"/>
        <end position="617"/>
    </location>
</feature>
<dbReference type="STRING" id="40578.Xbed_01668"/>
<feature type="compositionally biased region" description="Polar residues" evidence="2">
    <location>
        <begin position="589"/>
        <end position="617"/>
    </location>
</feature>
<dbReference type="PANTHER" id="PTHR38038">
    <property type="entry name" value="PENICILLIN-BINDING PROTEIN ACTIVATOR LPOA"/>
    <property type="match status" value="1"/>
</dbReference>
<feature type="transmembrane region" description="Helical" evidence="3">
    <location>
        <begin position="12"/>
        <end position="31"/>
    </location>
</feature>
<dbReference type="SUPFAM" id="SSF53822">
    <property type="entry name" value="Periplasmic binding protein-like I"/>
    <property type="match status" value="1"/>
</dbReference>
<keyword evidence="3" id="KW-0812">Transmembrane</keyword>
<evidence type="ECO:0000256" key="1">
    <source>
        <dbReference type="ARBA" id="ARBA00023136"/>
    </source>
</evidence>
<dbReference type="RefSeq" id="WP_086112450.1">
    <property type="nucleotide sequence ID" value="NZ_CAWNHF010000013.1"/>
</dbReference>
<dbReference type="InterPro" id="IPR028082">
    <property type="entry name" value="Peripla_BP_I"/>
</dbReference>
<name>A0A1Y2SMF8_9GAMM</name>
<dbReference type="Gene3D" id="3.40.50.2300">
    <property type="match status" value="2"/>
</dbReference>
<proteinExistence type="predicted"/>
<dbReference type="AlphaFoldDB" id="A0A1Y2SMF8"/>
<dbReference type="GO" id="GO:0030234">
    <property type="term" value="F:enzyme regulator activity"/>
    <property type="evidence" value="ECO:0007669"/>
    <property type="project" value="TreeGrafter"/>
</dbReference>
<dbReference type="PANTHER" id="PTHR38038:SF1">
    <property type="entry name" value="PENICILLIN-BINDING PROTEIN ACTIVATOR LPOA"/>
    <property type="match status" value="1"/>
</dbReference>
<dbReference type="EMBL" id="MUBK01000011">
    <property type="protein sequence ID" value="OTA20193.1"/>
    <property type="molecule type" value="Genomic_DNA"/>
</dbReference>
<keyword evidence="1 3" id="KW-0472">Membrane</keyword>
<dbReference type="CDD" id="cd06339">
    <property type="entry name" value="PBP1_YraM_LppC_lipoprotein-like"/>
    <property type="match status" value="1"/>
</dbReference>
<dbReference type="InterPro" id="IPR007443">
    <property type="entry name" value="LpoA"/>
</dbReference>
<dbReference type="Gene3D" id="1.25.40.650">
    <property type="match status" value="1"/>
</dbReference>
<dbReference type="GO" id="GO:0009252">
    <property type="term" value="P:peptidoglycan biosynthetic process"/>
    <property type="evidence" value="ECO:0007669"/>
    <property type="project" value="TreeGrafter"/>
</dbReference>
<protein>
    <submittedName>
        <fullName evidence="4">Penicillin-binding protein activator LpoA</fullName>
    </submittedName>
</protein>
<organism evidence="4 5">
    <name type="scientific">Xenorhabdus beddingii</name>
    <dbReference type="NCBI Taxonomy" id="40578"/>
    <lineage>
        <taxon>Bacteria</taxon>
        <taxon>Pseudomonadati</taxon>
        <taxon>Pseudomonadota</taxon>
        <taxon>Gammaproteobacteria</taxon>
        <taxon>Enterobacterales</taxon>
        <taxon>Morganellaceae</taxon>
        <taxon>Xenorhabdus</taxon>
    </lineage>
</organism>
<reference evidence="4 5" key="1">
    <citation type="submission" date="2017-01" db="EMBL/GenBank/DDBJ databases">
        <title>Deconstructing symbiosis and pathogenesis requirements using a combined genomic-metabolomic approach.</title>
        <authorList>
            <person name="Tobias N.J."/>
            <person name="Wolff H."/>
            <person name="Djahanschiri B."/>
            <person name="Ebersberger I."/>
            <person name="Bode H.B."/>
        </authorList>
    </citation>
    <scope>NUCLEOTIDE SEQUENCE [LARGE SCALE GENOMIC DNA]</scope>
    <source>
        <strain evidence="4 5">DSM 4764</strain>
    </source>
</reference>
<dbReference type="Pfam" id="PF04348">
    <property type="entry name" value="LppC"/>
    <property type="match status" value="2"/>
</dbReference>
<sequence>MLPSIFVRFKIVLVYIALLSTMIIAGCTMPAQQGQPTSQPQDKISAEINRYQAVIDAAHNQPSLDVIRAYIALEPHVTDDADRQKNIDETWQVLTRLSPQQLSELVINANEYTLQGWLDLLNAYQTNQPDLDKLRSALHDWQIRYANNPAAHRLPTALQQMLQKPKDSRATIGLFLPLSGQAKVFGEAIRQGFLDAQKGLPKPSLPVNVTDSGHSETVDAGQPDADPATSNAGSNNTSSAENTDVTTAASTTSSTINDAPINDQAIKVYDTNSQPLANLLAQAEQEGVTLVVGPLLKPNVEQLVQVETPLNILALNELDVPQARPNICYFSLSPEDEAKNAAGHIWQQQKRHPLVLIPRTELGSRVAKAFAKAWQELGGQSALQQTFGTPGEMRQSMNRGVGIRMSGSPIPVSVSVPDTDTAIAQKNSPAPVISSGPVDAVYIVATTDELTIIKPMIDMAISSRKKPALYANSRSNKSGSGPDFRLEMEGMQFSDIPLLTGINVPLMQQAAKKLSNDYSLMRLYAMGIDAWSLANQFTQMQQASGFRLNGASGTLSVTDNCTILRQLPWMQFNHGRITTENQADHANAAGNTNNTDSPEGLNNSDNVTHSGQSNAVE</sequence>
<dbReference type="Proteomes" id="UP000194204">
    <property type="component" value="Unassembled WGS sequence"/>
</dbReference>
<evidence type="ECO:0000313" key="4">
    <source>
        <dbReference type="EMBL" id="OTA20193.1"/>
    </source>
</evidence>